<dbReference type="Proteomes" id="UP000183952">
    <property type="component" value="Unassembled WGS sequence"/>
</dbReference>
<dbReference type="GO" id="GO:0006260">
    <property type="term" value="P:DNA replication"/>
    <property type="evidence" value="ECO:0007669"/>
    <property type="project" value="TreeGrafter"/>
</dbReference>
<dbReference type="CDD" id="cd00009">
    <property type="entry name" value="AAA"/>
    <property type="match status" value="1"/>
</dbReference>
<organism evidence="2 3">
    <name type="scientific">Hathewaya proteolytica DSM 3090</name>
    <dbReference type="NCBI Taxonomy" id="1121331"/>
    <lineage>
        <taxon>Bacteria</taxon>
        <taxon>Bacillati</taxon>
        <taxon>Bacillota</taxon>
        <taxon>Clostridia</taxon>
        <taxon>Eubacteriales</taxon>
        <taxon>Clostridiaceae</taxon>
        <taxon>Hathewaya</taxon>
    </lineage>
</organism>
<feature type="domain" description="AAA+ ATPase" evidence="1">
    <location>
        <begin position="182"/>
        <end position="305"/>
    </location>
</feature>
<sequence length="330" mass="38672">MIKKYDRELSEKYENIRKQNKDILQRNRETIAKEVPEVIEIEEKIAKLCIDVSISTLKKMDNREQFLLDLREQITNLRIKKSELLVAHGYSMDYLNLPYTCEKCQDTGYVGNKKCSCYKKYLTEIYYKSSNLKDLLSQCNFATFDINLYEDKITGREPKSPRDNMETNLAVSINFVKNFYRSDENLFFYGSPGIGKTFLSCSIARALLDSGVLVLYRTCDDLIRDFKQIRFKEDQSLQELLLECDLLIIDDLGTEFNNDFTKSELFNLINKRLLTNKKMIISSNFSLEKIMEIYSDRISSRLLGNFTLCKFYGEDIRVKLNLIKNPVSLR</sequence>
<dbReference type="RefSeq" id="WP_072903140.1">
    <property type="nucleotide sequence ID" value="NZ_FRAD01000008.1"/>
</dbReference>
<evidence type="ECO:0000313" key="2">
    <source>
        <dbReference type="EMBL" id="SHJ85731.1"/>
    </source>
</evidence>
<dbReference type="NCBIfam" id="NF005304">
    <property type="entry name" value="PRK06835.1"/>
    <property type="match status" value="1"/>
</dbReference>
<name>A0A1M6MQH9_9CLOT</name>
<gene>
    <name evidence="2" type="ORF">SAMN02745248_01119</name>
</gene>
<dbReference type="Pfam" id="PF01695">
    <property type="entry name" value="IstB_IS21"/>
    <property type="match status" value="1"/>
</dbReference>
<reference evidence="2 3" key="1">
    <citation type="submission" date="2016-11" db="EMBL/GenBank/DDBJ databases">
        <authorList>
            <person name="Jaros S."/>
            <person name="Januszkiewicz K."/>
            <person name="Wedrychowicz H."/>
        </authorList>
    </citation>
    <scope>NUCLEOTIDE SEQUENCE [LARGE SCALE GENOMIC DNA]</scope>
    <source>
        <strain evidence="2 3">DSM 3090</strain>
    </source>
</reference>
<proteinExistence type="predicted"/>
<dbReference type="SMART" id="SM00382">
    <property type="entry name" value="AAA"/>
    <property type="match status" value="1"/>
</dbReference>
<keyword evidence="3" id="KW-1185">Reference proteome</keyword>
<dbReference type="STRING" id="1121331.SAMN02745248_01119"/>
<evidence type="ECO:0000313" key="3">
    <source>
        <dbReference type="Proteomes" id="UP000183952"/>
    </source>
</evidence>
<accession>A0A1M6MQH9</accession>
<dbReference type="AlphaFoldDB" id="A0A1M6MQH9"/>
<dbReference type="InterPro" id="IPR003593">
    <property type="entry name" value="AAA+_ATPase"/>
</dbReference>
<dbReference type="GO" id="GO:0005524">
    <property type="term" value="F:ATP binding"/>
    <property type="evidence" value="ECO:0007669"/>
    <property type="project" value="InterPro"/>
</dbReference>
<dbReference type="OrthoDB" id="9776217at2"/>
<dbReference type="EMBL" id="FRAD01000008">
    <property type="protein sequence ID" value="SHJ85731.1"/>
    <property type="molecule type" value="Genomic_DNA"/>
</dbReference>
<protein>
    <submittedName>
        <fullName evidence="2">DNA replication protein DnaC</fullName>
    </submittedName>
</protein>
<dbReference type="PANTHER" id="PTHR30050:SF4">
    <property type="entry name" value="ATP-BINDING PROTEIN RV3427C IN INSERTION SEQUENCE-RELATED"/>
    <property type="match status" value="1"/>
</dbReference>
<dbReference type="Gene3D" id="3.40.50.300">
    <property type="entry name" value="P-loop containing nucleotide triphosphate hydrolases"/>
    <property type="match status" value="1"/>
</dbReference>
<evidence type="ECO:0000259" key="1">
    <source>
        <dbReference type="SMART" id="SM00382"/>
    </source>
</evidence>
<dbReference type="SUPFAM" id="SSF52540">
    <property type="entry name" value="P-loop containing nucleoside triphosphate hydrolases"/>
    <property type="match status" value="1"/>
</dbReference>
<dbReference type="PANTHER" id="PTHR30050">
    <property type="entry name" value="CHROMOSOMAL REPLICATION INITIATOR PROTEIN DNAA"/>
    <property type="match status" value="1"/>
</dbReference>
<dbReference type="InterPro" id="IPR027417">
    <property type="entry name" value="P-loop_NTPase"/>
</dbReference>
<dbReference type="InterPro" id="IPR002611">
    <property type="entry name" value="IstB_ATP-bd"/>
</dbReference>